<dbReference type="NCBIfam" id="TIGR01509">
    <property type="entry name" value="HAD-SF-IA-v3"/>
    <property type="match status" value="1"/>
</dbReference>
<evidence type="ECO:0000313" key="1">
    <source>
        <dbReference type="EMBL" id="KLT72998.1"/>
    </source>
</evidence>
<dbReference type="InterPro" id="IPR023214">
    <property type="entry name" value="HAD_sf"/>
</dbReference>
<dbReference type="SUPFAM" id="SSF56784">
    <property type="entry name" value="HAD-like"/>
    <property type="match status" value="1"/>
</dbReference>
<dbReference type="RefSeq" id="WP_047760789.1">
    <property type="nucleotide sequence ID" value="NZ_CP091510.1"/>
</dbReference>
<dbReference type="Proteomes" id="UP000036027">
    <property type="component" value="Unassembled WGS sequence"/>
</dbReference>
<dbReference type="STRING" id="1470200.PL75_04785"/>
<organism evidence="1 2">
    <name type="scientific">Neisseria arctica</name>
    <dbReference type="NCBI Taxonomy" id="1470200"/>
    <lineage>
        <taxon>Bacteria</taxon>
        <taxon>Pseudomonadati</taxon>
        <taxon>Pseudomonadota</taxon>
        <taxon>Betaproteobacteria</taxon>
        <taxon>Neisseriales</taxon>
        <taxon>Neisseriaceae</taxon>
        <taxon>Neisseria</taxon>
    </lineage>
</organism>
<dbReference type="NCBIfam" id="TIGR01993">
    <property type="entry name" value="Pyr-5-nucltdase"/>
    <property type="match status" value="1"/>
</dbReference>
<dbReference type="Gene3D" id="1.10.150.450">
    <property type="match status" value="1"/>
</dbReference>
<dbReference type="GO" id="GO:0016787">
    <property type="term" value="F:hydrolase activity"/>
    <property type="evidence" value="ECO:0007669"/>
    <property type="project" value="UniProtKB-KW"/>
</dbReference>
<dbReference type="SFLD" id="SFLDG01132">
    <property type="entry name" value="C1.5.3:_5'-Nucleotidase_Like"/>
    <property type="match status" value="1"/>
</dbReference>
<name>A0A0J1C3X3_9NEIS</name>
<dbReference type="OrthoDB" id="8558420at2"/>
<evidence type="ECO:0000313" key="2">
    <source>
        <dbReference type="Proteomes" id="UP000036027"/>
    </source>
</evidence>
<dbReference type="SFLD" id="SFLDG01129">
    <property type="entry name" value="C1.5:_HAD__Beta-PGM__Phosphata"/>
    <property type="match status" value="1"/>
</dbReference>
<keyword evidence="1" id="KW-0378">Hydrolase</keyword>
<dbReference type="Gene3D" id="3.40.50.1000">
    <property type="entry name" value="HAD superfamily/HAD-like"/>
    <property type="match status" value="1"/>
</dbReference>
<sequence length="212" mass="24020">MSPVWLFDFDNTLHHADAGIFDLINQHMTVYLANKLKINIEQASYIRKDYWHRYGATLAGLQLHHPEIDIYEFLQCSHPLEKLSEALVPMVGSAETLAVLKGRKIVFSNGPSFYIQSLIKQLGLEFYFEALLGTDDLDLAYKPSDKAYLNVCQIIKVMPSECIMVDDSLDNLRTAKALGMQTVWFGQSESQFSFVDFTAINMAALAEWGKTL</sequence>
<keyword evidence="2" id="KW-1185">Reference proteome</keyword>
<dbReference type="PATRIC" id="fig|1470200.3.peg.2118"/>
<dbReference type="InterPro" id="IPR006439">
    <property type="entry name" value="HAD-SF_hydro_IA"/>
</dbReference>
<gene>
    <name evidence="1" type="ORF">PL75_04785</name>
</gene>
<dbReference type="PANTHER" id="PTHR12725:SF117">
    <property type="entry name" value="HALOACID DEHALOGENASE-LIKE HYDROLASE"/>
    <property type="match status" value="1"/>
</dbReference>
<dbReference type="AlphaFoldDB" id="A0A0J1C3X3"/>
<dbReference type="InterPro" id="IPR010237">
    <property type="entry name" value="Pyr-5-nucltdase"/>
</dbReference>
<dbReference type="SFLD" id="SFLDS00003">
    <property type="entry name" value="Haloacid_Dehalogenase"/>
    <property type="match status" value="1"/>
</dbReference>
<accession>A0A0J1C3X3</accession>
<proteinExistence type="predicted"/>
<protein>
    <submittedName>
        <fullName evidence="1">Hydrolase</fullName>
    </submittedName>
</protein>
<dbReference type="Pfam" id="PF00702">
    <property type="entry name" value="Hydrolase"/>
    <property type="match status" value="1"/>
</dbReference>
<reference evidence="1 2" key="1">
    <citation type="submission" date="2014-11" db="EMBL/GenBank/DDBJ databases">
        <title>Genome of a novel goose pathogen.</title>
        <authorList>
            <person name="Hansen C.M."/>
            <person name="Hueffer K."/>
            <person name="Choi S.C."/>
        </authorList>
    </citation>
    <scope>NUCLEOTIDE SEQUENCE [LARGE SCALE GENOMIC DNA]</scope>
    <source>
        <strain evidence="1 2">KH1503</strain>
    </source>
</reference>
<dbReference type="InterPro" id="IPR036412">
    <property type="entry name" value="HAD-like_sf"/>
</dbReference>
<comment type="caution">
    <text evidence="1">The sequence shown here is derived from an EMBL/GenBank/DDBJ whole genome shotgun (WGS) entry which is preliminary data.</text>
</comment>
<dbReference type="EMBL" id="JTDO01000006">
    <property type="protein sequence ID" value="KLT72998.1"/>
    <property type="molecule type" value="Genomic_DNA"/>
</dbReference>
<dbReference type="PANTHER" id="PTHR12725">
    <property type="entry name" value="HALOACID DEHALOGENASE-LIKE HYDROLASE"/>
    <property type="match status" value="1"/>
</dbReference>